<dbReference type="GO" id="GO:0005737">
    <property type="term" value="C:cytoplasm"/>
    <property type="evidence" value="ECO:0007669"/>
    <property type="project" value="TreeGrafter"/>
</dbReference>
<dbReference type="Gene3D" id="3.90.180.10">
    <property type="entry name" value="Medium-chain alcohol dehydrogenases, catalytic domain"/>
    <property type="match status" value="1"/>
</dbReference>
<organism evidence="8">
    <name type="scientific">marine metagenome</name>
    <dbReference type="NCBI Taxonomy" id="408172"/>
    <lineage>
        <taxon>unclassified sequences</taxon>
        <taxon>metagenomes</taxon>
        <taxon>ecological metagenomes</taxon>
    </lineage>
</organism>
<dbReference type="AlphaFoldDB" id="A0A382LS23"/>
<dbReference type="GO" id="GO:0004022">
    <property type="term" value="F:alcohol dehydrogenase (NAD+) activity"/>
    <property type="evidence" value="ECO:0007669"/>
    <property type="project" value="TreeGrafter"/>
</dbReference>
<evidence type="ECO:0000259" key="7">
    <source>
        <dbReference type="Pfam" id="PF08240"/>
    </source>
</evidence>
<evidence type="ECO:0000256" key="1">
    <source>
        <dbReference type="ARBA" id="ARBA00001947"/>
    </source>
</evidence>
<evidence type="ECO:0000313" key="8">
    <source>
        <dbReference type="EMBL" id="SVC39468.1"/>
    </source>
</evidence>
<dbReference type="InterPro" id="IPR011032">
    <property type="entry name" value="GroES-like_sf"/>
</dbReference>
<dbReference type="SUPFAM" id="SSF51735">
    <property type="entry name" value="NAD(P)-binding Rossmann-fold domains"/>
    <property type="match status" value="1"/>
</dbReference>
<evidence type="ECO:0000256" key="5">
    <source>
        <dbReference type="ARBA" id="ARBA00023002"/>
    </source>
</evidence>
<keyword evidence="3" id="KW-0479">Metal-binding</keyword>
<gene>
    <name evidence="8" type="ORF">METZ01_LOCUS292322</name>
</gene>
<dbReference type="Pfam" id="PF08240">
    <property type="entry name" value="ADH_N"/>
    <property type="match status" value="1"/>
</dbReference>
<reference evidence="8" key="1">
    <citation type="submission" date="2018-05" db="EMBL/GenBank/DDBJ databases">
        <authorList>
            <person name="Lanie J.A."/>
            <person name="Ng W.-L."/>
            <person name="Kazmierczak K.M."/>
            <person name="Andrzejewski T.M."/>
            <person name="Davidsen T.M."/>
            <person name="Wayne K.J."/>
            <person name="Tettelin H."/>
            <person name="Glass J.I."/>
            <person name="Rusch D."/>
            <person name="Podicherti R."/>
            <person name="Tsui H.-C.T."/>
            <person name="Winkler M.E."/>
        </authorList>
    </citation>
    <scope>NUCLEOTIDE SEQUENCE</scope>
</reference>
<comment type="cofactor">
    <cofactor evidence="1">
        <name>Zn(2+)</name>
        <dbReference type="ChEBI" id="CHEBI:29105"/>
    </cofactor>
</comment>
<evidence type="ECO:0000256" key="3">
    <source>
        <dbReference type="ARBA" id="ARBA00022723"/>
    </source>
</evidence>
<dbReference type="EMBL" id="UINC01088870">
    <property type="protein sequence ID" value="SVC39468.1"/>
    <property type="molecule type" value="Genomic_DNA"/>
</dbReference>
<evidence type="ECO:0008006" key="9">
    <source>
        <dbReference type="Google" id="ProtNLM"/>
    </source>
</evidence>
<evidence type="ECO:0000256" key="4">
    <source>
        <dbReference type="ARBA" id="ARBA00022833"/>
    </source>
</evidence>
<sequence length="274" mass="28756">MRAVVLPGIRQALVVEDDFPEPTLPEGKGEVIEITACGVCHSDLHVVDGDFPSPLPLVLGHEVTGVHPELGPVLLYAPWGCGACPQCADGDEMICANSSEAGLFTNGGYCDRMWVPDRKYLAPLDGLDPITAAPLACGGLTAYRAVDHGRTTLAPMRRQGRVLLIGVGGLGQYAIRYLQLLTDAKVIALDLAEDKRSRALALGADEAIGPDEDIAPCDLIIDFIGSDVTLATAAGAVARKGLVIVVGLGGGQTNFGLGKVPPEARFMTSFWGTR</sequence>
<accession>A0A382LS23</accession>
<dbReference type="InterPro" id="IPR036291">
    <property type="entry name" value="NAD(P)-bd_dom_sf"/>
</dbReference>
<keyword evidence="5" id="KW-0560">Oxidoreductase</keyword>
<proteinExistence type="inferred from homology"/>
<dbReference type="InterPro" id="IPR013154">
    <property type="entry name" value="ADH-like_N"/>
</dbReference>
<feature type="domain" description="Alcohol dehydrogenase-like N-terminal" evidence="7">
    <location>
        <begin position="31"/>
        <end position="122"/>
    </location>
</feature>
<dbReference type="Gene3D" id="3.40.50.720">
    <property type="entry name" value="NAD(P)-binding Rossmann-like Domain"/>
    <property type="match status" value="1"/>
</dbReference>
<dbReference type="PANTHER" id="PTHR42940">
    <property type="entry name" value="ALCOHOL DEHYDROGENASE 1-RELATED"/>
    <property type="match status" value="1"/>
</dbReference>
<evidence type="ECO:0000256" key="2">
    <source>
        <dbReference type="ARBA" id="ARBA00008072"/>
    </source>
</evidence>
<dbReference type="Pfam" id="PF00107">
    <property type="entry name" value="ADH_zinc_N"/>
    <property type="match status" value="1"/>
</dbReference>
<dbReference type="InterPro" id="IPR013149">
    <property type="entry name" value="ADH-like_C"/>
</dbReference>
<comment type="similarity">
    <text evidence="2">Belongs to the zinc-containing alcohol dehydrogenase family.</text>
</comment>
<feature type="domain" description="Alcohol dehydrogenase-like C-terminal" evidence="6">
    <location>
        <begin position="169"/>
        <end position="272"/>
    </location>
</feature>
<evidence type="ECO:0000259" key="6">
    <source>
        <dbReference type="Pfam" id="PF00107"/>
    </source>
</evidence>
<feature type="non-terminal residue" evidence="8">
    <location>
        <position position="274"/>
    </location>
</feature>
<name>A0A382LS23_9ZZZZ</name>
<keyword evidence="4" id="KW-0862">Zinc</keyword>
<protein>
    <recommendedName>
        <fullName evidence="9">Enoyl reductase (ER) domain-containing protein</fullName>
    </recommendedName>
</protein>
<dbReference type="SUPFAM" id="SSF50129">
    <property type="entry name" value="GroES-like"/>
    <property type="match status" value="1"/>
</dbReference>
<dbReference type="PANTHER" id="PTHR42940:SF8">
    <property type="entry name" value="VACUOLAR PROTEIN SORTING-ASSOCIATED PROTEIN 11"/>
    <property type="match status" value="1"/>
</dbReference>
<dbReference type="GO" id="GO:0046872">
    <property type="term" value="F:metal ion binding"/>
    <property type="evidence" value="ECO:0007669"/>
    <property type="project" value="UniProtKB-KW"/>
</dbReference>